<feature type="transmembrane region" description="Helical" evidence="6">
    <location>
        <begin position="144"/>
        <end position="163"/>
    </location>
</feature>
<feature type="transmembrane region" description="Helical" evidence="6">
    <location>
        <begin position="72"/>
        <end position="90"/>
    </location>
</feature>
<dbReference type="KEGG" id="aamb:D1866_04915"/>
<feature type="transmembrane region" description="Helical" evidence="6">
    <location>
        <begin position="7"/>
        <end position="28"/>
    </location>
</feature>
<evidence type="ECO:0000256" key="6">
    <source>
        <dbReference type="SAM" id="Phobius"/>
    </source>
</evidence>
<dbReference type="Gene3D" id="1.20.1250.20">
    <property type="entry name" value="MFS general substrate transporter like domains"/>
    <property type="match status" value="1"/>
</dbReference>
<feature type="transmembrane region" description="Helical" evidence="6">
    <location>
        <begin position="281"/>
        <end position="302"/>
    </location>
</feature>
<dbReference type="GO" id="GO:0022857">
    <property type="term" value="F:transmembrane transporter activity"/>
    <property type="evidence" value="ECO:0007669"/>
    <property type="project" value="InterPro"/>
</dbReference>
<sequence length="368" mass="41106">MTTNWRSAIFTISTIKLLDFTITLFAYLEIWIISKISESSLITGILFTLMSVPYFFSYFTGTFIDMTRNKKGILFSLVFIFFIILLISQLELLSNNFLAIILAFYLSMIIGGIIIDGSETILSIWIKENVHESEYKKASSINRVITRSLRLIAVTLGGVLLTIDLKYSLFPPLIILGAIILLLLPIKMPSSNQSKTSLKQGFIEGFNYIRKNKVLTQFTVLTIENLFFNMQGILILYYVESFLHKGPLYFSLLSASAEIGIILGSMLAVRIKKGKLGYYNVIFRSLISASLVSYILIHNIFLAVVPTFVIFLSSGINSVLTSSALLRNIDKEYMGRTYGFIGVISNGLVTFSGPLGGIMILTLGVWAS</sequence>
<dbReference type="Pfam" id="PF07690">
    <property type="entry name" value="MFS_1"/>
    <property type="match status" value="1"/>
</dbReference>
<dbReference type="EMBL" id="WHYS01000002">
    <property type="protein sequence ID" value="MQL56046.1"/>
    <property type="molecule type" value="Genomic_DNA"/>
</dbReference>
<gene>
    <name evidence="8" type="ORF">D1866_04915</name>
    <name evidence="7" type="ORF">GFB69_09910</name>
</gene>
<evidence type="ECO:0000313" key="8">
    <source>
        <dbReference type="EMBL" id="QGR21399.1"/>
    </source>
</evidence>
<protein>
    <submittedName>
        <fullName evidence="8">MFS transporter</fullName>
    </submittedName>
</protein>
<dbReference type="Proteomes" id="UP000474054">
    <property type="component" value="Unassembled WGS sequence"/>
</dbReference>
<organism evidence="8 9">
    <name type="scientific">Acidianus ambivalens</name>
    <name type="common">Desulfurolobus ambivalens</name>
    <dbReference type="NCBI Taxonomy" id="2283"/>
    <lineage>
        <taxon>Archaea</taxon>
        <taxon>Thermoproteota</taxon>
        <taxon>Thermoprotei</taxon>
        <taxon>Sulfolobales</taxon>
        <taxon>Sulfolobaceae</taxon>
        <taxon>Acidianus</taxon>
    </lineage>
</organism>
<feature type="transmembrane region" description="Helical" evidence="6">
    <location>
        <begin position="169"/>
        <end position="186"/>
    </location>
</feature>
<dbReference type="GeneID" id="42779052"/>
<keyword evidence="4 6" id="KW-1133">Transmembrane helix</keyword>
<feature type="transmembrane region" description="Helical" evidence="6">
    <location>
        <begin position="308"/>
        <end position="326"/>
    </location>
</feature>
<feature type="transmembrane region" description="Helical" evidence="6">
    <location>
        <begin position="338"/>
        <end position="367"/>
    </location>
</feature>
<keyword evidence="5 6" id="KW-0472">Membrane</keyword>
<feature type="transmembrane region" description="Helical" evidence="6">
    <location>
        <begin position="40"/>
        <end position="60"/>
    </location>
</feature>
<dbReference type="EMBL" id="CP045482">
    <property type="protein sequence ID" value="QGR21399.1"/>
    <property type="molecule type" value="Genomic_DNA"/>
</dbReference>
<reference evidence="8 9" key="2">
    <citation type="submission" date="2019-10" db="EMBL/GenBank/DDBJ databases">
        <title>Genome Sequences from Six Type Strain Members of the Archaeal Family Sulfolobaceae: Acidianus ambivalens, Acidianus infernus, Metallosphaera prunae, Stygiolobus azoricus, Sulfolobus metallicus, and Sulfurisphaera ohwakuensis.</title>
        <authorList>
            <person name="Counts J.A."/>
            <person name="Kelly R.M."/>
        </authorList>
    </citation>
    <scope>NUCLEOTIDE SEQUENCE [LARGE SCALE GENOMIC DNA]</scope>
    <source>
        <strain evidence="8 9">LEI 10</strain>
    </source>
</reference>
<dbReference type="PANTHER" id="PTHR23513:SF6">
    <property type="entry name" value="MAJOR FACILITATOR SUPERFAMILY ASSOCIATED DOMAIN-CONTAINING PROTEIN"/>
    <property type="match status" value="1"/>
</dbReference>
<dbReference type="InterPro" id="IPR011701">
    <property type="entry name" value="MFS"/>
</dbReference>
<evidence type="ECO:0000313" key="10">
    <source>
        <dbReference type="Proteomes" id="UP000474054"/>
    </source>
</evidence>
<dbReference type="AlphaFoldDB" id="A0A650CU93"/>
<evidence type="ECO:0000313" key="9">
    <source>
        <dbReference type="Proteomes" id="UP000426328"/>
    </source>
</evidence>
<feature type="transmembrane region" description="Helical" evidence="6">
    <location>
        <begin position="249"/>
        <end position="269"/>
    </location>
</feature>
<keyword evidence="3 6" id="KW-0812">Transmembrane</keyword>
<dbReference type="Proteomes" id="UP000426328">
    <property type="component" value="Chromosome"/>
</dbReference>
<evidence type="ECO:0000313" key="7">
    <source>
        <dbReference type="EMBL" id="MQL56046.1"/>
    </source>
</evidence>
<evidence type="ECO:0000256" key="1">
    <source>
        <dbReference type="ARBA" id="ARBA00004651"/>
    </source>
</evidence>
<keyword evidence="9" id="KW-1185">Reference proteome</keyword>
<comment type="subcellular location">
    <subcellularLocation>
        <location evidence="1">Cell membrane</location>
        <topology evidence="1">Multi-pass membrane protein</topology>
    </subcellularLocation>
</comment>
<dbReference type="PANTHER" id="PTHR23513">
    <property type="entry name" value="INTEGRAL MEMBRANE EFFLUX PROTEIN-RELATED"/>
    <property type="match status" value="1"/>
</dbReference>
<keyword evidence="2" id="KW-1003">Cell membrane</keyword>
<dbReference type="RefSeq" id="WP_152942372.1">
    <property type="nucleotide sequence ID" value="NZ_CP045482.1"/>
</dbReference>
<evidence type="ECO:0000256" key="2">
    <source>
        <dbReference type="ARBA" id="ARBA00022475"/>
    </source>
</evidence>
<evidence type="ECO:0000256" key="5">
    <source>
        <dbReference type="ARBA" id="ARBA00023136"/>
    </source>
</evidence>
<feature type="transmembrane region" description="Helical" evidence="6">
    <location>
        <begin position="218"/>
        <end position="237"/>
    </location>
</feature>
<dbReference type="SUPFAM" id="SSF103473">
    <property type="entry name" value="MFS general substrate transporter"/>
    <property type="match status" value="1"/>
</dbReference>
<evidence type="ECO:0000256" key="3">
    <source>
        <dbReference type="ARBA" id="ARBA00022692"/>
    </source>
</evidence>
<evidence type="ECO:0000256" key="4">
    <source>
        <dbReference type="ARBA" id="ARBA00022989"/>
    </source>
</evidence>
<accession>A0A650CU93</accession>
<feature type="transmembrane region" description="Helical" evidence="6">
    <location>
        <begin position="96"/>
        <end position="115"/>
    </location>
</feature>
<dbReference type="GO" id="GO:0005886">
    <property type="term" value="C:plasma membrane"/>
    <property type="evidence" value="ECO:0007669"/>
    <property type="project" value="UniProtKB-SubCell"/>
</dbReference>
<dbReference type="InterPro" id="IPR036259">
    <property type="entry name" value="MFS_trans_sf"/>
</dbReference>
<reference evidence="7 10" key="1">
    <citation type="submission" date="2019-10" db="EMBL/GenBank/DDBJ databases">
        <title>Comparative genomics of sulfur disproportionating microorganisms.</title>
        <authorList>
            <person name="Ward L.M."/>
            <person name="Bertran E."/>
            <person name="Johnston D."/>
        </authorList>
    </citation>
    <scope>NUCLEOTIDE SEQUENCE [LARGE SCALE GENOMIC DNA]</scope>
    <source>
        <strain evidence="7 10">DSM 3772</strain>
    </source>
</reference>
<proteinExistence type="predicted"/>
<name>A0A650CU93_ACIAM</name>